<dbReference type="PROSITE" id="PS51257">
    <property type="entry name" value="PROKAR_LIPOPROTEIN"/>
    <property type="match status" value="1"/>
</dbReference>
<evidence type="ECO:0000313" key="2">
    <source>
        <dbReference type="EMBL" id="QFI75534.1"/>
    </source>
</evidence>
<protein>
    <submittedName>
        <fullName evidence="2">Uncharacterized protein</fullName>
    </submittedName>
</protein>
<dbReference type="EMBL" id="CP044543">
    <property type="protein sequence ID" value="QFI75534.1"/>
    <property type="molecule type" value="Genomic_DNA"/>
</dbReference>
<dbReference type="AlphaFoldDB" id="A0A5P6PC98"/>
<accession>A0A5P6PC98</accession>
<dbReference type="KEGG" id="bbet:F8237_25945"/>
<evidence type="ECO:0000256" key="1">
    <source>
        <dbReference type="SAM" id="SignalP"/>
    </source>
</evidence>
<sequence length="151" mass="16435">MLRSVLSAVLVVTGLLPSVAACAGDYTVSYAFDSARGDDVAADATGLPNEAGTTRECWYEKYCSISLPKADLTITFTLQRSSRHQVIVYADGGRSRGAGCCYFAGGERRAAIELTQPMLYLRIYEGPALKQNEVVQSIHLGLLYLQFSDLR</sequence>
<name>A0A5P6PC98_9BRAD</name>
<feature type="signal peptide" evidence="1">
    <location>
        <begin position="1"/>
        <end position="23"/>
    </location>
</feature>
<dbReference type="RefSeq" id="WP_151649081.1">
    <property type="nucleotide sequence ID" value="NZ_CP044543.1"/>
</dbReference>
<proteinExistence type="predicted"/>
<dbReference type="OrthoDB" id="8238862at2"/>
<dbReference type="Proteomes" id="UP000325641">
    <property type="component" value="Chromosome"/>
</dbReference>
<feature type="chain" id="PRO_5025001561" evidence="1">
    <location>
        <begin position="24"/>
        <end position="151"/>
    </location>
</feature>
<keyword evidence="1" id="KW-0732">Signal</keyword>
<organism evidence="2 3">
    <name type="scientific">Bradyrhizobium betae</name>
    <dbReference type="NCBI Taxonomy" id="244734"/>
    <lineage>
        <taxon>Bacteria</taxon>
        <taxon>Pseudomonadati</taxon>
        <taxon>Pseudomonadota</taxon>
        <taxon>Alphaproteobacteria</taxon>
        <taxon>Hyphomicrobiales</taxon>
        <taxon>Nitrobacteraceae</taxon>
        <taxon>Bradyrhizobium</taxon>
    </lineage>
</organism>
<gene>
    <name evidence="2" type="ORF">F8237_25945</name>
</gene>
<reference evidence="3" key="1">
    <citation type="submission" date="2019-10" db="EMBL/GenBank/DDBJ databases">
        <title>Complete Genome Sequence of Bradyrhizobium betae type strain PL7HG1T.</title>
        <authorList>
            <person name="Bromfield E.S.P."/>
            <person name="Cloutier S."/>
        </authorList>
    </citation>
    <scope>NUCLEOTIDE SEQUENCE [LARGE SCALE GENOMIC DNA]</scope>
    <source>
        <strain evidence="3">PL7HG1</strain>
    </source>
</reference>
<evidence type="ECO:0000313" key="3">
    <source>
        <dbReference type="Proteomes" id="UP000325641"/>
    </source>
</evidence>